<organism evidence="15 16">
    <name type="scientific">Halolactibacillus alkaliphilus</name>
    <dbReference type="NCBI Taxonomy" id="442899"/>
    <lineage>
        <taxon>Bacteria</taxon>
        <taxon>Bacillati</taxon>
        <taxon>Bacillota</taxon>
        <taxon>Bacilli</taxon>
        <taxon>Bacillales</taxon>
        <taxon>Bacillaceae</taxon>
        <taxon>Halolactibacillus</taxon>
    </lineage>
</organism>
<gene>
    <name evidence="15" type="ORF">HAL01_18950</name>
</gene>
<dbReference type="Pfam" id="PF05043">
    <property type="entry name" value="Mga"/>
    <property type="match status" value="1"/>
</dbReference>
<evidence type="ECO:0000256" key="11">
    <source>
        <dbReference type="ARBA" id="ARBA00042072"/>
    </source>
</evidence>
<evidence type="ECO:0000259" key="12">
    <source>
        <dbReference type="PROSITE" id="PS51094"/>
    </source>
</evidence>
<dbReference type="AlphaFoldDB" id="A0A511X3D4"/>
<evidence type="ECO:0000256" key="2">
    <source>
        <dbReference type="ARBA" id="ARBA00022448"/>
    </source>
</evidence>
<dbReference type="SUPFAM" id="SSF55804">
    <property type="entry name" value="Phoshotransferase/anion transport protein"/>
    <property type="match status" value="1"/>
</dbReference>
<dbReference type="GO" id="GO:0005737">
    <property type="term" value="C:cytoplasm"/>
    <property type="evidence" value="ECO:0007669"/>
    <property type="project" value="UniProtKB-SubCell"/>
</dbReference>
<keyword evidence="15" id="KW-0762">Sugar transport</keyword>
<evidence type="ECO:0000256" key="5">
    <source>
        <dbReference type="ARBA" id="ARBA00022679"/>
    </source>
</evidence>
<dbReference type="Gene3D" id="1.10.1790.10">
    <property type="entry name" value="PRD domain"/>
    <property type="match status" value="1"/>
</dbReference>
<dbReference type="GO" id="GO:0008982">
    <property type="term" value="F:protein-N(PI)-phosphohistidine-sugar phosphotransferase activity"/>
    <property type="evidence" value="ECO:0007669"/>
    <property type="project" value="InterPro"/>
</dbReference>
<evidence type="ECO:0000256" key="3">
    <source>
        <dbReference type="ARBA" id="ARBA00022490"/>
    </source>
</evidence>
<dbReference type="RefSeq" id="WP_089802728.1">
    <property type="nucleotide sequence ID" value="NZ_BJYE01000026.1"/>
</dbReference>
<feature type="domain" description="PTS EIIB type-2" evidence="13">
    <location>
        <begin position="399"/>
        <end position="486"/>
    </location>
</feature>
<evidence type="ECO:0000259" key="13">
    <source>
        <dbReference type="PROSITE" id="PS51099"/>
    </source>
</evidence>
<dbReference type="OrthoDB" id="369398at2"/>
<dbReference type="PROSITE" id="PS51099">
    <property type="entry name" value="PTS_EIIB_TYPE_2"/>
    <property type="match status" value="1"/>
</dbReference>
<dbReference type="InterPro" id="IPR036388">
    <property type="entry name" value="WH-like_DNA-bd_sf"/>
</dbReference>
<keyword evidence="4" id="KW-0597">Phosphoprotein</keyword>
<dbReference type="Gene3D" id="1.10.10.10">
    <property type="entry name" value="Winged helix-like DNA-binding domain superfamily/Winged helix DNA-binding domain"/>
    <property type="match status" value="1"/>
</dbReference>
<comment type="caution">
    <text evidence="15">The sequence shown here is derived from an EMBL/GenBank/DDBJ whole genome shotgun (WGS) entry which is preliminary data.</text>
</comment>
<keyword evidence="6" id="KW-0598">Phosphotransferase system</keyword>
<dbReference type="PROSITE" id="PS51094">
    <property type="entry name" value="PTS_EIIA_TYPE_2"/>
    <property type="match status" value="1"/>
</dbReference>
<dbReference type="CDD" id="cd05568">
    <property type="entry name" value="PTS_IIB_bgl_like"/>
    <property type="match status" value="1"/>
</dbReference>
<name>A0A511X3D4_9BACI</name>
<dbReference type="InterPro" id="IPR036634">
    <property type="entry name" value="PRD_sf"/>
</dbReference>
<keyword evidence="5" id="KW-0808">Transferase</keyword>
<reference evidence="15 16" key="1">
    <citation type="submission" date="2019-07" db="EMBL/GenBank/DDBJ databases">
        <title>Whole genome shotgun sequence of Halolactibacillus alkaliphilus NBRC 103919.</title>
        <authorList>
            <person name="Hosoyama A."/>
            <person name="Uohara A."/>
            <person name="Ohji S."/>
            <person name="Ichikawa N."/>
        </authorList>
    </citation>
    <scope>NUCLEOTIDE SEQUENCE [LARGE SCALE GENOMIC DNA]</scope>
    <source>
        <strain evidence="15 16">NBRC 103919</strain>
    </source>
</reference>
<dbReference type="Pfam" id="PF00874">
    <property type="entry name" value="PRD"/>
    <property type="match status" value="1"/>
</dbReference>
<keyword evidence="3" id="KW-0963">Cytoplasm</keyword>
<comment type="subcellular location">
    <subcellularLocation>
        <location evidence="1">Cytoplasm</location>
    </subcellularLocation>
</comment>
<sequence>MQLDDRSSLFINELISNPNIKTKDLERKYNVTRRQVDYSMEKINYWLTTKNLPEIERTRQGVFVIDPVIIKTFLSNSEEEAVSKVLNSDDRANIILLILVSAFDELSIIHFTSELKVSKNTVLSDLKKAKDVLKEYNLAIHYSRKEGYLLKGKEFNIRKLLIFVIDQLLRLNNGGNIIEDISDMQSSEIEGIKKSIEKAENELNLKFTDEKIISMPYIFSIVLKRIQKGKVINQTAISYKELSDTREFLVTENLLQSYPFIPMVERLYITLHLLATNVYWSEQLTTDDVPDLRSAVDEMLLLFEKSACITIQNKDQLIEKLLLHIKPAYYRIKYRLTEVNQEDSLITKNLRELHHLVKKSVSPLARFIGIVIPDVEIEYLTMLIGGWLTKQGEKIEAKIKALVICPQGISVSRLMFGELKQLFPEFIFLDSLSIREFNNYPLNYDIVFSPVYLKTEKKLYITSTVLEMEEKIALRKQVMIDFHGVASQGFKIHGIKDIINKHATIHNEELLIRDLYNYINDINQVSTDITDDKPSYLLRDLINEATIQLVNHQDTWSTAIKFASEPLLKKGDIELRYVSAMIENCSDDPYIILGNGVAIPHASPEYGVNKTSMSLLSIKDGIHFSCEHKVNIIVIIAAVDKEQHLKALMQLMKLSNSKKDVKRIIEAREKESVKKIIEKYSKEK</sequence>
<dbReference type="PANTHER" id="PTHR36203">
    <property type="entry name" value="ASCORBATE-SPECIFIC PTS SYSTEM EIIA COMPONENT"/>
    <property type="match status" value="1"/>
</dbReference>
<dbReference type="Pfam" id="PF00359">
    <property type="entry name" value="PTS_EIIA_2"/>
    <property type="match status" value="1"/>
</dbReference>
<dbReference type="InterPro" id="IPR013011">
    <property type="entry name" value="PTS_EIIB_2"/>
</dbReference>
<keyword evidence="16" id="KW-1185">Reference proteome</keyword>
<dbReference type="GO" id="GO:0016301">
    <property type="term" value="F:kinase activity"/>
    <property type="evidence" value="ECO:0007669"/>
    <property type="project" value="UniProtKB-KW"/>
</dbReference>
<dbReference type="Gene3D" id="3.40.930.10">
    <property type="entry name" value="Mannitol-specific EII, Chain A"/>
    <property type="match status" value="1"/>
</dbReference>
<evidence type="ECO:0000256" key="4">
    <source>
        <dbReference type="ARBA" id="ARBA00022553"/>
    </source>
</evidence>
<dbReference type="InterPro" id="IPR007737">
    <property type="entry name" value="Mga_HTH"/>
</dbReference>
<dbReference type="InterPro" id="IPR051351">
    <property type="entry name" value="Ascorbate-PTS_EIIA_comp"/>
</dbReference>
<evidence type="ECO:0000313" key="15">
    <source>
        <dbReference type="EMBL" id="GEN57431.1"/>
    </source>
</evidence>
<accession>A0A511X3D4</accession>
<evidence type="ECO:0000313" key="16">
    <source>
        <dbReference type="Proteomes" id="UP000321400"/>
    </source>
</evidence>
<dbReference type="STRING" id="442899.SAMN05720591_1253"/>
<feature type="domain" description="PTS EIIA type-2" evidence="12">
    <location>
        <begin position="540"/>
        <end position="680"/>
    </location>
</feature>
<dbReference type="PROSITE" id="PS51372">
    <property type="entry name" value="PRD_2"/>
    <property type="match status" value="2"/>
</dbReference>
<dbReference type="InterPro" id="IPR011608">
    <property type="entry name" value="PRD"/>
</dbReference>
<feature type="domain" description="PRD" evidence="14">
    <location>
        <begin position="183"/>
        <end position="283"/>
    </location>
</feature>
<dbReference type="InterPro" id="IPR002178">
    <property type="entry name" value="PTS_EIIA_type-2_dom"/>
</dbReference>
<dbReference type="SUPFAM" id="SSF63520">
    <property type="entry name" value="PTS-regulatory domain, PRD"/>
    <property type="match status" value="1"/>
</dbReference>
<comment type="function">
    <text evidence="9">The phosphoenolpyruvate-dependent sugar phosphotransferase system (sugar PTS), a major carbohydrate active transport system, catalyzes the phosphorylation of incoming sugar substrates concomitantly with their translocation across the cell membrane. The enzyme II UlaABC PTS system is involved in ascorbate transport.</text>
</comment>
<evidence type="ECO:0000256" key="1">
    <source>
        <dbReference type="ARBA" id="ARBA00004496"/>
    </source>
</evidence>
<dbReference type="CDD" id="cd00211">
    <property type="entry name" value="PTS_IIA_fru"/>
    <property type="match status" value="1"/>
</dbReference>
<keyword evidence="2" id="KW-0813">Transport</keyword>
<keyword evidence="8" id="KW-0010">Activator</keyword>
<evidence type="ECO:0000256" key="8">
    <source>
        <dbReference type="ARBA" id="ARBA00023159"/>
    </source>
</evidence>
<dbReference type="PANTHER" id="PTHR36203:SF1">
    <property type="entry name" value="ASCORBATE-SPECIFIC PTS SYSTEM EIIA COMPONENT"/>
    <property type="match status" value="1"/>
</dbReference>
<dbReference type="EMBL" id="BJYE01000026">
    <property type="protein sequence ID" value="GEN57431.1"/>
    <property type="molecule type" value="Genomic_DNA"/>
</dbReference>
<evidence type="ECO:0000256" key="6">
    <source>
        <dbReference type="ARBA" id="ARBA00022683"/>
    </source>
</evidence>
<proteinExistence type="predicted"/>
<evidence type="ECO:0000256" key="9">
    <source>
        <dbReference type="ARBA" id="ARBA00037387"/>
    </source>
</evidence>
<dbReference type="GO" id="GO:0006355">
    <property type="term" value="P:regulation of DNA-templated transcription"/>
    <property type="evidence" value="ECO:0007669"/>
    <property type="project" value="InterPro"/>
</dbReference>
<dbReference type="Proteomes" id="UP000321400">
    <property type="component" value="Unassembled WGS sequence"/>
</dbReference>
<evidence type="ECO:0000256" key="7">
    <source>
        <dbReference type="ARBA" id="ARBA00022777"/>
    </source>
</evidence>
<protein>
    <recommendedName>
        <fullName evidence="10">Ascorbate-specific PTS system EIIA component</fullName>
    </recommendedName>
    <alternativeName>
        <fullName evidence="11">Ascorbate-specific phosphotransferase enzyme IIA component</fullName>
    </alternativeName>
</protein>
<evidence type="ECO:0000259" key="14">
    <source>
        <dbReference type="PROSITE" id="PS51372"/>
    </source>
</evidence>
<keyword evidence="7" id="KW-0418">Kinase</keyword>
<evidence type="ECO:0000256" key="10">
    <source>
        <dbReference type="ARBA" id="ARBA00041175"/>
    </source>
</evidence>
<dbReference type="GO" id="GO:0009401">
    <property type="term" value="P:phosphoenolpyruvate-dependent sugar phosphotransferase system"/>
    <property type="evidence" value="ECO:0007669"/>
    <property type="project" value="UniProtKB-KW"/>
</dbReference>
<feature type="domain" description="PRD" evidence="14">
    <location>
        <begin position="287"/>
        <end position="394"/>
    </location>
</feature>
<dbReference type="InterPro" id="IPR016152">
    <property type="entry name" value="PTrfase/Anion_transptr"/>
</dbReference>